<keyword evidence="2" id="KW-0378">Hydrolase</keyword>
<evidence type="ECO:0000256" key="1">
    <source>
        <dbReference type="SAM" id="MobiDB-lite"/>
    </source>
</evidence>
<name>A0A8S5SN63_9CAUD</name>
<reference evidence="2" key="1">
    <citation type="journal article" date="2021" name="Proc. Natl. Acad. Sci. U.S.A.">
        <title>A Catalog of Tens of Thousands of Viruses from Human Metagenomes Reveals Hidden Associations with Chronic Diseases.</title>
        <authorList>
            <person name="Tisza M.J."/>
            <person name="Buck C.B."/>
        </authorList>
    </citation>
    <scope>NUCLEOTIDE SEQUENCE</scope>
    <source>
        <strain evidence="2">CtCb814</strain>
    </source>
</reference>
<keyword evidence="2" id="KW-0540">Nuclease</keyword>
<feature type="compositionally biased region" description="Polar residues" evidence="1">
    <location>
        <begin position="12"/>
        <end position="25"/>
    </location>
</feature>
<protein>
    <submittedName>
        <fullName evidence="2">Endonuclease</fullName>
    </submittedName>
</protein>
<dbReference type="EMBL" id="BK032638">
    <property type="protein sequence ID" value="DAF52508.1"/>
    <property type="molecule type" value="Genomic_DNA"/>
</dbReference>
<dbReference type="InterPro" id="IPR009414">
    <property type="entry name" value="DUF1064"/>
</dbReference>
<dbReference type="Pfam" id="PF06356">
    <property type="entry name" value="DUF1064"/>
    <property type="match status" value="1"/>
</dbReference>
<accession>A0A8S5SN63</accession>
<sequence length="164" mass="19222">MFESPYQRRRGSTPQSQRTARQVSQGAGAEVLGGEQWNEGRIYQNIWEELPVNKFRNKKIFTKDGKFDSKREMHRYLELAAMQEAGEITGLERQARYILIGSQKREDGTTERPVSYTADFRYKDKEGKVVVEDVKSPRTRKNPEYIIKRKLMLERYGITIREVA</sequence>
<evidence type="ECO:0000313" key="2">
    <source>
        <dbReference type="EMBL" id="DAF52508.1"/>
    </source>
</evidence>
<feature type="region of interest" description="Disordered" evidence="1">
    <location>
        <begin position="1"/>
        <end position="31"/>
    </location>
</feature>
<keyword evidence="2" id="KW-0255">Endonuclease</keyword>
<proteinExistence type="predicted"/>
<dbReference type="GO" id="GO:0004519">
    <property type="term" value="F:endonuclease activity"/>
    <property type="evidence" value="ECO:0007669"/>
    <property type="project" value="UniProtKB-KW"/>
</dbReference>
<organism evidence="2">
    <name type="scientific">Siphoviridae sp. ctCb814</name>
    <dbReference type="NCBI Taxonomy" id="2827808"/>
    <lineage>
        <taxon>Viruses</taxon>
        <taxon>Duplodnaviria</taxon>
        <taxon>Heunggongvirae</taxon>
        <taxon>Uroviricota</taxon>
        <taxon>Caudoviricetes</taxon>
    </lineage>
</organism>